<evidence type="ECO:0000256" key="3">
    <source>
        <dbReference type="SAM" id="Phobius"/>
    </source>
</evidence>
<dbReference type="InterPro" id="IPR048254">
    <property type="entry name" value="CDP_ALCOHOL_P_TRANSF_CS"/>
</dbReference>
<protein>
    <recommendedName>
        <fullName evidence="6">CDP-diacylglycerol--serine O-phosphatidyltransferase</fullName>
    </recommendedName>
</protein>
<evidence type="ECO:0000313" key="4">
    <source>
        <dbReference type="EMBL" id="GAA1735414.1"/>
    </source>
</evidence>
<keyword evidence="5" id="KW-1185">Reference proteome</keyword>
<evidence type="ECO:0000256" key="2">
    <source>
        <dbReference type="RuleBase" id="RU003750"/>
    </source>
</evidence>
<proteinExistence type="inferred from homology"/>
<dbReference type="Pfam" id="PF01066">
    <property type="entry name" value="CDP-OH_P_transf"/>
    <property type="match status" value="1"/>
</dbReference>
<comment type="caution">
    <text evidence="4">The sequence shown here is derived from an EMBL/GenBank/DDBJ whole genome shotgun (WGS) entry which is preliminary data.</text>
</comment>
<dbReference type="InterPro" id="IPR000462">
    <property type="entry name" value="CDP-OH_P_trans"/>
</dbReference>
<keyword evidence="3" id="KW-1133">Transmembrane helix</keyword>
<accession>A0ABP4VR41</accession>
<comment type="similarity">
    <text evidence="2">Belongs to the CDP-alcohol phosphatidyltransferase class-I family.</text>
</comment>
<evidence type="ECO:0000313" key="5">
    <source>
        <dbReference type="Proteomes" id="UP001500655"/>
    </source>
</evidence>
<name>A0ABP4VR41_9ACTN</name>
<evidence type="ECO:0008006" key="6">
    <source>
        <dbReference type="Google" id="ProtNLM"/>
    </source>
</evidence>
<reference evidence="5" key="1">
    <citation type="journal article" date="2019" name="Int. J. Syst. Evol. Microbiol.">
        <title>The Global Catalogue of Microorganisms (GCM) 10K type strain sequencing project: providing services to taxonomists for standard genome sequencing and annotation.</title>
        <authorList>
            <consortium name="The Broad Institute Genomics Platform"/>
            <consortium name="The Broad Institute Genome Sequencing Center for Infectious Disease"/>
            <person name="Wu L."/>
            <person name="Ma J."/>
        </authorList>
    </citation>
    <scope>NUCLEOTIDE SEQUENCE [LARGE SCALE GENOMIC DNA]</scope>
    <source>
        <strain evidence="5">JCM 13249</strain>
    </source>
</reference>
<dbReference type="Proteomes" id="UP001500655">
    <property type="component" value="Unassembled WGS sequence"/>
</dbReference>
<feature type="transmembrane region" description="Helical" evidence="3">
    <location>
        <begin position="249"/>
        <end position="270"/>
    </location>
</feature>
<gene>
    <name evidence="4" type="ORF">GCM10009681_02250</name>
</gene>
<dbReference type="Gene3D" id="1.20.120.1760">
    <property type="match status" value="1"/>
</dbReference>
<sequence length="325" mass="34103">MDNPGPAGRRWGRLRRSGSLARQVLVEGRGIVGRVGRRRDKDGVTTQRTDADAFDPLAGRRLRSRQVAAAPVSPALPPVRGVDAEAGMVSIPLLPGERTPARRVKFAIANGCTVASLVLGMVAVFLAINGELRFAAVALLGCVAFDGCDGGLARRFGVASPFGAQMDSLADLSSFGVATGIVVYQWLIASGASPAAAAPVCALIAVCAAIRLARFNVSPKDGRFFTGVPTTMIAAVLALATQLSPDMPASARVAVVALAALAMVSSFPYAKLTRVVRLPIWVWLLPLVGVLINPAVTFVLVVLAYLVSGPLIWLHQRQTRRVVAP</sequence>
<dbReference type="EMBL" id="BAAALS010000001">
    <property type="protein sequence ID" value="GAA1735414.1"/>
    <property type="molecule type" value="Genomic_DNA"/>
</dbReference>
<keyword evidence="3" id="KW-0812">Transmembrane</keyword>
<organism evidence="4 5">
    <name type="scientific">Luedemannella helvata</name>
    <dbReference type="NCBI Taxonomy" id="349315"/>
    <lineage>
        <taxon>Bacteria</taxon>
        <taxon>Bacillati</taxon>
        <taxon>Actinomycetota</taxon>
        <taxon>Actinomycetes</taxon>
        <taxon>Micromonosporales</taxon>
        <taxon>Micromonosporaceae</taxon>
        <taxon>Luedemannella</taxon>
    </lineage>
</organism>
<feature type="transmembrane region" description="Helical" evidence="3">
    <location>
        <begin position="106"/>
        <end position="128"/>
    </location>
</feature>
<dbReference type="InterPro" id="IPR043130">
    <property type="entry name" value="CDP-OH_PTrfase_TM_dom"/>
</dbReference>
<feature type="transmembrane region" description="Helical" evidence="3">
    <location>
        <begin position="282"/>
        <end position="307"/>
    </location>
</feature>
<keyword evidence="3" id="KW-0472">Membrane</keyword>
<feature type="transmembrane region" description="Helical" evidence="3">
    <location>
        <begin position="224"/>
        <end position="243"/>
    </location>
</feature>
<keyword evidence="1 2" id="KW-0808">Transferase</keyword>
<dbReference type="PROSITE" id="PS00379">
    <property type="entry name" value="CDP_ALCOHOL_P_TRANSF"/>
    <property type="match status" value="1"/>
</dbReference>
<evidence type="ECO:0000256" key="1">
    <source>
        <dbReference type="ARBA" id="ARBA00022679"/>
    </source>
</evidence>